<accession>A0A8W8LKV6</accession>
<name>A0A8W8LKV6_MAGGI</name>
<keyword evidence="1" id="KW-0472">Membrane</keyword>
<dbReference type="EnsemblMetazoa" id="G28755.1">
    <property type="protein sequence ID" value="G28755.1:cds"/>
    <property type="gene ID" value="G28755"/>
</dbReference>
<evidence type="ECO:0000313" key="3">
    <source>
        <dbReference type="Proteomes" id="UP000005408"/>
    </source>
</evidence>
<feature type="transmembrane region" description="Helical" evidence="1">
    <location>
        <begin position="213"/>
        <end position="235"/>
    </location>
</feature>
<protein>
    <recommendedName>
        <fullName evidence="4">Protein rolling stone</fullName>
    </recommendedName>
</protein>
<evidence type="ECO:0008006" key="4">
    <source>
        <dbReference type="Google" id="ProtNLM"/>
    </source>
</evidence>
<reference evidence="2" key="1">
    <citation type="submission" date="2022-08" db="UniProtKB">
        <authorList>
            <consortium name="EnsemblMetazoa"/>
        </authorList>
    </citation>
    <scope>IDENTIFICATION</scope>
    <source>
        <strain evidence="2">05x7-T-G4-1.051#20</strain>
    </source>
</reference>
<proteinExistence type="predicted"/>
<feature type="transmembrane region" description="Helical" evidence="1">
    <location>
        <begin position="178"/>
        <end position="201"/>
    </location>
</feature>
<feature type="transmembrane region" description="Helical" evidence="1">
    <location>
        <begin position="33"/>
        <end position="53"/>
    </location>
</feature>
<dbReference type="AlphaFoldDB" id="A0A8W8LKV6"/>
<evidence type="ECO:0000313" key="2">
    <source>
        <dbReference type="EnsemblMetazoa" id="G28755.1:cds"/>
    </source>
</evidence>
<dbReference type="Proteomes" id="UP000005408">
    <property type="component" value="Unassembled WGS sequence"/>
</dbReference>
<sequence length="256" mass="29344">MTRNIREEIRLTMLRTKEADPKSFVTTSAGPSFLFPIWTTFWAVFHAVVLLLLNLEIVYSSQAVTWYLDLTYWTNSLVVMSSVCDCFSTLFVHSCRRHLLKSTAERQYNVPWYMQMVWIFYNISNTAVLISTLLLGSLVPLRSDPVIFLIQIVSPVYVIANVIVSAKETRVLHLYQPASFLVLYILTNMAHCLATGSRVYALLNWTGSPVITIAISLGILLVFTPLLHMFVYGLFRLRTYLIDAYRELLENVDDVI</sequence>
<evidence type="ECO:0000256" key="1">
    <source>
        <dbReference type="SAM" id="Phobius"/>
    </source>
</evidence>
<organism evidence="2 3">
    <name type="scientific">Magallana gigas</name>
    <name type="common">Pacific oyster</name>
    <name type="synonym">Crassostrea gigas</name>
    <dbReference type="NCBI Taxonomy" id="29159"/>
    <lineage>
        <taxon>Eukaryota</taxon>
        <taxon>Metazoa</taxon>
        <taxon>Spiralia</taxon>
        <taxon>Lophotrochozoa</taxon>
        <taxon>Mollusca</taxon>
        <taxon>Bivalvia</taxon>
        <taxon>Autobranchia</taxon>
        <taxon>Pteriomorphia</taxon>
        <taxon>Ostreida</taxon>
        <taxon>Ostreoidea</taxon>
        <taxon>Ostreidae</taxon>
        <taxon>Magallana</taxon>
    </lineage>
</organism>
<keyword evidence="1" id="KW-0812">Transmembrane</keyword>
<keyword evidence="3" id="KW-1185">Reference proteome</keyword>
<feature type="transmembrane region" description="Helical" evidence="1">
    <location>
        <begin position="145"/>
        <end position="166"/>
    </location>
</feature>
<keyword evidence="1" id="KW-1133">Transmembrane helix</keyword>
<feature type="transmembrane region" description="Helical" evidence="1">
    <location>
        <begin position="73"/>
        <end position="95"/>
    </location>
</feature>
<feature type="transmembrane region" description="Helical" evidence="1">
    <location>
        <begin position="116"/>
        <end position="139"/>
    </location>
</feature>